<dbReference type="EMBL" id="JBFRCH010000007">
    <property type="protein sequence ID" value="MEX3933189.1"/>
    <property type="molecule type" value="Genomic_DNA"/>
</dbReference>
<accession>A0ACC6U0Q1</accession>
<evidence type="ECO:0000313" key="2">
    <source>
        <dbReference type="Proteomes" id="UP001558850"/>
    </source>
</evidence>
<keyword evidence="2" id="KW-1185">Reference proteome</keyword>
<dbReference type="Proteomes" id="UP001558850">
    <property type="component" value="Unassembled WGS sequence"/>
</dbReference>
<proteinExistence type="predicted"/>
<name>A0ACC6U0Q1_9BURK</name>
<comment type="caution">
    <text evidence="1">The sequence shown here is derived from an EMBL/GenBank/DDBJ whole genome shotgun (WGS) entry which is preliminary data.</text>
</comment>
<reference evidence="1" key="1">
    <citation type="submission" date="2024-07" db="EMBL/GenBank/DDBJ databases">
        <title>A survey of Mimosa microsymbionts across Brazilian biomes reveals a high diversity of Paraburkholderia nodulating endemic species, but also that Cupriavidus is common as a symbiont of widespread species.</title>
        <authorList>
            <person name="Rouws L."/>
            <person name="Barauna A."/>
            <person name="Beukes C."/>
            <person name="Rouws J.R.C."/>
            <person name="De Faria S.M."/>
            <person name="Gross E."/>
            <person name="Bueno Dos Reis Junior F."/>
            <person name="Simon M.F."/>
            <person name="Maluk M."/>
            <person name="Odee D.W."/>
            <person name="Kenicer G."/>
            <person name="Young J.P.W."/>
            <person name="Reis V.M."/>
            <person name="Zilli J."/>
            <person name="James E.K."/>
        </authorList>
    </citation>
    <scope>NUCLEOTIDE SEQUENCE</scope>
    <source>
        <strain evidence="1">EG181B</strain>
    </source>
</reference>
<protein>
    <submittedName>
        <fullName evidence="1">Penicillin-binding protein 1A</fullName>
    </submittedName>
</protein>
<gene>
    <name evidence="1" type="ORF">AB4Y32_15540</name>
</gene>
<evidence type="ECO:0000313" key="1">
    <source>
        <dbReference type="EMBL" id="MEX3933189.1"/>
    </source>
</evidence>
<organism evidence="1 2">
    <name type="scientific">Paraburkholderia phymatum</name>
    <dbReference type="NCBI Taxonomy" id="148447"/>
    <lineage>
        <taxon>Bacteria</taxon>
        <taxon>Pseudomonadati</taxon>
        <taxon>Pseudomonadota</taxon>
        <taxon>Betaproteobacteria</taxon>
        <taxon>Burkholderiales</taxon>
        <taxon>Burkholderiaceae</taxon>
        <taxon>Paraburkholderia</taxon>
    </lineage>
</organism>
<sequence length="803" mass="87615">MSAVHRLRHPTRRGVALSIAAIPALMLLYVLILIPFTPGIGDIRKAKIEQPAQVYSADGKLLAEFKPTNRVWVKLSDISPHVIDALISTEDHRFYEHHGIDFRRTAGAALHTFSGDRQGGSTITQQLARNLYPDDIGRAPTLTRKIKEAITAFKIEAVYTKSEILETYLNTVPFLYNAYGIEMAARTYFDKSASDLTVLESATLIGMLKGNSYYNPVINPERALDRRNIVLGQMVKYSRLSVAQFNSLKGRPLRVDFERQTEPPGPAPHFAQQLKKWLIAWADANDYNIYSDGLVVRTTIDARLQTMATQALTWQGNQLQSIANAAWNAHGACSGHKDVFDAFIRETPEYRSAKDSGISDEDALKHLSADRAFMKSLCESKTRVQAAFIAMDPRDGQIKAWVGSRDFTQDQYDHVSQARRQPGSTFKPFVYGAAFEQGAKPDDTFPDQAVEIPLAGGEVWRPSDEDAPSGRPITLRDGLAYSRNRITAQLMETVGPAKVARLARAMGVRESPLEAVPSLALGTSPVTLKEMVSSYSTISNEGAWLAPMIVTRIEDRKGEVLAEFQPSRADQVMPVASALRLIDTMRSVVNKGTGSAIRTRFGIRADVAGKTGTTQDNADGWFILMHPQLVAGAWVGFNDSRVTLRSDYWGQGAHSALPIVGDFFQRALRSRLVDSHVKFEQEPPPGMFETFREKLRAWMEHLFPSSGKSETPAPAPRAKPRPAPAAPVVENAPPASEGSAPTDAEPPQIISPAASQPPILPTPGQASAKASASAPAAGASESQPPVLAPTPALPSESAPASQP</sequence>